<dbReference type="FunFam" id="3.40.50.2000:FF:000021">
    <property type="entry name" value="UDP-glucuronosyltransferase"/>
    <property type="match status" value="1"/>
</dbReference>
<comment type="catalytic activity">
    <reaction evidence="4 6">
        <text>glucuronate acceptor + UDP-alpha-D-glucuronate = acceptor beta-D-glucuronoside + UDP + H(+)</text>
        <dbReference type="Rhea" id="RHEA:21032"/>
        <dbReference type="ChEBI" id="CHEBI:15378"/>
        <dbReference type="ChEBI" id="CHEBI:58052"/>
        <dbReference type="ChEBI" id="CHEBI:58223"/>
        <dbReference type="ChEBI" id="CHEBI:132367"/>
        <dbReference type="ChEBI" id="CHEBI:132368"/>
        <dbReference type="EC" id="2.4.1.17"/>
    </reaction>
</comment>
<keyword evidence="6" id="KW-0812">Transmembrane</keyword>
<keyword evidence="8" id="KW-1185">Reference proteome</keyword>
<dbReference type="GO" id="GO:0015020">
    <property type="term" value="F:glucuronosyltransferase activity"/>
    <property type="evidence" value="ECO:0007669"/>
    <property type="project" value="UniProtKB-EC"/>
</dbReference>
<evidence type="ECO:0000256" key="5">
    <source>
        <dbReference type="RuleBase" id="RU003718"/>
    </source>
</evidence>
<dbReference type="PROSITE" id="PS00375">
    <property type="entry name" value="UDPGT"/>
    <property type="match status" value="1"/>
</dbReference>
<dbReference type="SUPFAM" id="SSF53756">
    <property type="entry name" value="UDP-Glycosyltransferase/glycogen phosphorylase"/>
    <property type="match status" value="1"/>
</dbReference>
<name>A0A3P6RR86_ANISI</name>
<accession>A0A3P6RR86</accession>
<evidence type="ECO:0000313" key="8">
    <source>
        <dbReference type="Proteomes" id="UP000267096"/>
    </source>
</evidence>
<dbReference type="Gene3D" id="3.40.50.2000">
    <property type="entry name" value="Glycogen Phosphorylase B"/>
    <property type="match status" value="1"/>
</dbReference>
<keyword evidence="6" id="KW-0472">Membrane</keyword>
<feature type="transmembrane region" description="Helical" evidence="6">
    <location>
        <begin position="270"/>
        <end position="291"/>
    </location>
</feature>
<evidence type="ECO:0000256" key="2">
    <source>
        <dbReference type="ARBA" id="ARBA00022676"/>
    </source>
</evidence>
<dbReference type="AlphaFoldDB" id="A0A3P6RR86"/>
<dbReference type="EC" id="2.4.1.17" evidence="6"/>
<comment type="subcellular location">
    <subcellularLocation>
        <location evidence="6">Membrane</location>
        <topology evidence="6">Single-pass membrane protein</topology>
    </subcellularLocation>
</comment>
<dbReference type="PANTHER" id="PTHR48043:SF145">
    <property type="entry name" value="FI06409P-RELATED"/>
    <property type="match status" value="1"/>
</dbReference>
<dbReference type="Proteomes" id="UP000267096">
    <property type="component" value="Unassembled WGS sequence"/>
</dbReference>
<dbReference type="Pfam" id="PF00201">
    <property type="entry name" value="UDPGT"/>
    <property type="match status" value="1"/>
</dbReference>
<dbReference type="EMBL" id="UYRR01032696">
    <property type="protein sequence ID" value="VDK56515.1"/>
    <property type="molecule type" value="Genomic_DNA"/>
</dbReference>
<sequence length="310" mass="35373">MRSTHSTAYSFIFIKNNFVISSVIIGVEMKDEFQRIIKEFKEVMDKAVGGAVLISFGSIAQSSKMTPAMRNAFVRMFTAFPHIQFIWKYEVEDEVANDRPNVLKTKWVPQNDLLAHPNMKAFISHGGMNSLTEAFQHGVPIVCIPLFGDQMRNAKMAEKRRVATFLDKGNITETSLLWALRTVLSDKRLSLKVPLIPYINTNCNYAKWDCKKPVLCIFSYAKHSKRLARMIAKKPFSSEEVFLRHIEFAAEFGHVDNLDSAAAQLNFLQYYMIDIIVPFIASVLLTAYIGVRMVMRICCSFMRVAKSKTE</sequence>
<gene>
    <name evidence="7" type="ORF">ASIM_LOCUS15956</name>
</gene>
<keyword evidence="6" id="KW-1133">Transmembrane helix</keyword>
<reference evidence="7 8" key="1">
    <citation type="submission" date="2018-11" db="EMBL/GenBank/DDBJ databases">
        <authorList>
            <consortium name="Pathogen Informatics"/>
        </authorList>
    </citation>
    <scope>NUCLEOTIDE SEQUENCE [LARGE SCALE GENOMIC DNA]</scope>
</reference>
<dbReference type="OrthoDB" id="5835829at2759"/>
<evidence type="ECO:0000256" key="4">
    <source>
        <dbReference type="ARBA" id="ARBA00047475"/>
    </source>
</evidence>
<organism evidence="7 8">
    <name type="scientific">Anisakis simplex</name>
    <name type="common">Herring worm</name>
    <dbReference type="NCBI Taxonomy" id="6269"/>
    <lineage>
        <taxon>Eukaryota</taxon>
        <taxon>Metazoa</taxon>
        <taxon>Ecdysozoa</taxon>
        <taxon>Nematoda</taxon>
        <taxon>Chromadorea</taxon>
        <taxon>Rhabditida</taxon>
        <taxon>Spirurina</taxon>
        <taxon>Ascaridomorpha</taxon>
        <taxon>Ascaridoidea</taxon>
        <taxon>Anisakidae</taxon>
        <taxon>Anisakis</taxon>
        <taxon>Anisakis simplex complex</taxon>
    </lineage>
</organism>
<keyword evidence="3 5" id="KW-0808">Transferase</keyword>
<evidence type="ECO:0000256" key="1">
    <source>
        <dbReference type="ARBA" id="ARBA00009995"/>
    </source>
</evidence>
<evidence type="ECO:0000256" key="3">
    <source>
        <dbReference type="ARBA" id="ARBA00022679"/>
    </source>
</evidence>
<evidence type="ECO:0000256" key="6">
    <source>
        <dbReference type="RuleBase" id="RU362059"/>
    </source>
</evidence>
<dbReference type="GO" id="GO:0016020">
    <property type="term" value="C:membrane"/>
    <property type="evidence" value="ECO:0007669"/>
    <property type="project" value="UniProtKB-SubCell"/>
</dbReference>
<protein>
    <recommendedName>
        <fullName evidence="6">UDP-glucuronosyltransferase</fullName>
        <ecNumber evidence="6">2.4.1.17</ecNumber>
    </recommendedName>
</protein>
<comment type="similarity">
    <text evidence="1 5">Belongs to the UDP-glycosyltransferase family.</text>
</comment>
<dbReference type="InterPro" id="IPR002213">
    <property type="entry name" value="UDP_glucos_trans"/>
</dbReference>
<proteinExistence type="inferred from homology"/>
<dbReference type="CDD" id="cd03784">
    <property type="entry name" value="GT1_Gtf-like"/>
    <property type="match status" value="1"/>
</dbReference>
<dbReference type="PANTHER" id="PTHR48043">
    <property type="entry name" value="EG:EG0003.4 PROTEIN-RELATED"/>
    <property type="match status" value="1"/>
</dbReference>
<dbReference type="InterPro" id="IPR035595">
    <property type="entry name" value="UDP_glycos_trans_CS"/>
</dbReference>
<keyword evidence="2 5" id="KW-0328">Glycosyltransferase</keyword>
<dbReference type="InterPro" id="IPR050271">
    <property type="entry name" value="UDP-glycosyltransferase"/>
</dbReference>
<evidence type="ECO:0000313" key="7">
    <source>
        <dbReference type="EMBL" id="VDK56515.1"/>
    </source>
</evidence>